<feature type="transmembrane region" description="Helical" evidence="2">
    <location>
        <begin position="42"/>
        <end position="61"/>
    </location>
</feature>
<evidence type="ECO:0000259" key="4">
    <source>
        <dbReference type="SMART" id="SM01117"/>
    </source>
</evidence>
<keyword evidence="2" id="KW-0472">Membrane</keyword>
<dbReference type="Gene3D" id="3.10.120.10">
    <property type="entry name" value="Cytochrome b5-like heme/steroid binding domain"/>
    <property type="match status" value="1"/>
</dbReference>
<reference evidence="5 6" key="2">
    <citation type="journal article" date="2008" name="Nature">
        <title>The Phaeodactylum genome reveals the evolutionary history of diatom genomes.</title>
        <authorList>
            <person name="Bowler C."/>
            <person name="Allen A.E."/>
            <person name="Badger J.H."/>
            <person name="Grimwood J."/>
            <person name="Jabbari K."/>
            <person name="Kuo A."/>
            <person name="Maheswari U."/>
            <person name="Martens C."/>
            <person name="Maumus F."/>
            <person name="Otillar R.P."/>
            <person name="Rayko E."/>
            <person name="Salamov A."/>
            <person name="Vandepoele K."/>
            <person name="Beszteri B."/>
            <person name="Gruber A."/>
            <person name="Heijde M."/>
            <person name="Katinka M."/>
            <person name="Mock T."/>
            <person name="Valentin K."/>
            <person name="Verret F."/>
            <person name="Berges J.A."/>
            <person name="Brownlee C."/>
            <person name="Cadoret J.P."/>
            <person name="Chiovitti A."/>
            <person name="Choi C.J."/>
            <person name="Coesel S."/>
            <person name="De Martino A."/>
            <person name="Detter J.C."/>
            <person name="Durkin C."/>
            <person name="Falciatore A."/>
            <person name="Fournet J."/>
            <person name="Haruta M."/>
            <person name="Huysman M.J."/>
            <person name="Jenkins B.D."/>
            <person name="Jiroutova K."/>
            <person name="Jorgensen R.E."/>
            <person name="Joubert Y."/>
            <person name="Kaplan A."/>
            <person name="Kroger N."/>
            <person name="Kroth P.G."/>
            <person name="La Roche J."/>
            <person name="Lindquist E."/>
            <person name="Lommer M."/>
            <person name="Martin-Jezequel V."/>
            <person name="Lopez P.J."/>
            <person name="Lucas S."/>
            <person name="Mangogna M."/>
            <person name="McGinnis K."/>
            <person name="Medlin L.K."/>
            <person name="Montsant A."/>
            <person name="Oudot-Le Secq M.P."/>
            <person name="Napoli C."/>
            <person name="Obornik M."/>
            <person name="Parker M.S."/>
            <person name="Petit J.L."/>
            <person name="Porcel B.M."/>
            <person name="Poulsen N."/>
            <person name="Robison M."/>
            <person name="Rychlewski L."/>
            <person name="Rynearson T.A."/>
            <person name="Schmutz J."/>
            <person name="Shapiro H."/>
            <person name="Siaut M."/>
            <person name="Stanley M."/>
            <person name="Sussman M.R."/>
            <person name="Taylor A.R."/>
            <person name="Vardi A."/>
            <person name="von Dassow P."/>
            <person name="Vyverman W."/>
            <person name="Willis A."/>
            <person name="Wyrwicz L.S."/>
            <person name="Rokhsar D.S."/>
            <person name="Weissenbach J."/>
            <person name="Armbrust E.V."/>
            <person name="Green B.R."/>
            <person name="Van de Peer Y."/>
            <person name="Grigoriev I.V."/>
        </authorList>
    </citation>
    <scope>NUCLEOTIDE SEQUENCE [LARGE SCALE GENOMIC DNA]</scope>
    <source>
        <strain evidence="5 6">CCMP1335</strain>
    </source>
</reference>
<accession>B8C8B0</accession>
<dbReference type="AlphaFoldDB" id="B8C8B0"/>
<dbReference type="PaxDb" id="35128-Thaps8065"/>
<proteinExistence type="inferred from homology"/>
<organism evidence="5 6">
    <name type="scientific">Thalassiosira pseudonana</name>
    <name type="common">Marine diatom</name>
    <name type="synonym">Cyclotella nana</name>
    <dbReference type="NCBI Taxonomy" id="35128"/>
    <lineage>
        <taxon>Eukaryota</taxon>
        <taxon>Sar</taxon>
        <taxon>Stramenopiles</taxon>
        <taxon>Ochrophyta</taxon>
        <taxon>Bacillariophyta</taxon>
        <taxon>Coscinodiscophyceae</taxon>
        <taxon>Thalassiosirophycidae</taxon>
        <taxon>Thalassiosirales</taxon>
        <taxon>Thalassiosiraceae</taxon>
        <taxon>Thalassiosira</taxon>
    </lineage>
</organism>
<sequence>MVVLFSILVYCLALLHHNTVASFTNVKDIRRIYKHTSLDVEPSIVVGGVVASVGAVAWWLGDADNRKKRQQYAEWETKNLEYQAERERLAFVAPRKEWAEHELQQYNGEDETGPILLAVKGEVFNVWKGRNFYGRGAEYNIMAGRDATRFLAKNSLVEENEEERGVELNIGERACLEAWYWTIKNKYEVVGKLKGYDEDSTRM</sequence>
<dbReference type="InterPro" id="IPR050577">
    <property type="entry name" value="MAPR/NEUFC/NENF-like"/>
</dbReference>
<dbReference type="GO" id="GO:0012505">
    <property type="term" value="C:endomembrane system"/>
    <property type="evidence" value="ECO:0000318"/>
    <property type="project" value="GO_Central"/>
</dbReference>
<dbReference type="OMA" id="NIGERAC"/>
<keyword evidence="2" id="KW-1133">Transmembrane helix</keyword>
<keyword evidence="2" id="KW-0812">Transmembrane</keyword>
<dbReference type="KEGG" id="tps:THAPSDRAFT_8065"/>
<dbReference type="SUPFAM" id="SSF55856">
    <property type="entry name" value="Cytochrome b5-like heme/steroid binding domain"/>
    <property type="match status" value="1"/>
</dbReference>
<reference evidence="5 6" key="1">
    <citation type="journal article" date="2004" name="Science">
        <title>The genome of the diatom Thalassiosira pseudonana: ecology, evolution, and metabolism.</title>
        <authorList>
            <person name="Armbrust E.V."/>
            <person name="Berges J.A."/>
            <person name="Bowler C."/>
            <person name="Green B.R."/>
            <person name="Martinez D."/>
            <person name="Putnam N.H."/>
            <person name="Zhou S."/>
            <person name="Allen A.E."/>
            <person name="Apt K.E."/>
            <person name="Bechner M."/>
            <person name="Brzezinski M.A."/>
            <person name="Chaal B.K."/>
            <person name="Chiovitti A."/>
            <person name="Davis A.K."/>
            <person name="Demarest M.S."/>
            <person name="Detter J.C."/>
            <person name="Glavina T."/>
            <person name="Goodstein D."/>
            <person name="Hadi M.Z."/>
            <person name="Hellsten U."/>
            <person name="Hildebrand M."/>
            <person name="Jenkins B.D."/>
            <person name="Jurka J."/>
            <person name="Kapitonov V.V."/>
            <person name="Kroger N."/>
            <person name="Lau W.W."/>
            <person name="Lane T.W."/>
            <person name="Larimer F.W."/>
            <person name="Lippmeier J.C."/>
            <person name="Lucas S."/>
            <person name="Medina M."/>
            <person name="Montsant A."/>
            <person name="Obornik M."/>
            <person name="Parker M.S."/>
            <person name="Palenik B."/>
            <person name="Pazour G.J."/>
            <person name="Richardson P.M."/>
            <person name="Rynearson T.A."/>
            <person name="Saito M.A."/>
            <person name="Schwartz D.C."/>
            <person name="Thamatrakoln K."/>
            <person name="Valentin K."/>
            <person name="Vardi A."/>
            <person name="Wilkerson F.P."/>
            <person name="Rokhsar D.S."/>
        </authorList>
    </citation>
    <scope>NUCLEOTIDE SEQUENCE [LARGE SCALE GENOMIC DNA]</scope>
    <source>
        <strain evidence="5 6">CCMP1335</strain>
    </source>
</reference>
<keyword evidence="6" id="KW-1185">Reference proteome</keyword>
<dbReference type="EMBL" id="CM000645">
    <property type="protein sequence ID" value="EED90257.1"/>
    <property type="molecule type" value="Genomic_DNA"/>
</dbReference>
<dbReference type="Proteomes" id="UP000001449">
    <property type="component" value="Chromosome 9"/>
</dbReference>
<evidence type="ECO:0000313" key="6">
    <source>
        <dbReference type="Proteomes" id="UP000001449"/>
    </source>
</evidence>
<evidence type="ECO:0000256" key="1">
    <source>
        <dbReference type="ARBA" id="ARBA00038357"/>
    </source>
</evidence>
<dbReference type="GO" id="GO:0016020">
    <property type="term" value="C:membrane"/>
    <property type="evidence" value="ECO:0000318"/>
    <property type="project" value="GO_Central"/>
</dbReference>
<dbReference type="SMART" id="SM01117">
    <property type="entry name" value="Cyt-b5"/>
    <property type="match status" value="1"/>
</dbReference>
<dbReference type="InParanoid" id="B8C8B0"/>
<gene>
    <name evidence="5" type="ORF">THAPSDRAFT_8065</name>
</gene>
<feature type="domain" description="Cytochrome b5 heme-binding" evidence="4">
    <location>
        <begin position="98"/>
        <end position="174"/>
    </location>
</feature>
<dbReference type="PANTHER" id="PTHR10281">
    <property type="entry name" value="MEMBRANE-ASSOCIATED PROGESTERONE RECEPTOR COMPONENT-RELATED"/>
    <property type="match status" value="1"/>
</dbReference>
<dbReference type="RefSeq" id="XP_002292282.1">
    <property type="nucleotide sequence ID" value="XM_002292246.1"/>
</dbReference>
<comment type="similarity">
    <text evidence="1">Belongs to the cytochrome b5 family. MAPR subfamily.</text>
</comment>
<dbReference type="InterPro" id="IPR001199">
    <property type="entry name" value="Cyt_B5-like_heme/steroid-bd"/>
</dbReference>
<evidence type="ECO:0000256" key="2">
    <source>
        <dbReference type="SAM" id="Phobius"/>
    </source>
</evidence>
<dbReference type="HOGENOM" id="CLU_1351316_0_0_1"/>
<protein>
    <recommendedName>
        <fullName evidence="4">Cytochrome b5 heme-binding domain-containing protein</fullName>
    </recommendedName>
</protein>
<dbReference type="Pfam" id="PF00173">
    <property type="entry name" value="Cyt-b5"/>
    <property type="match status" value="1"/>
</dbReference>
<evidence type="ECO:0000313" key="5">
    <source>
        <dbReference type="EMBL" id="EED90257.1"/>
    </source>
</evidence>
<keyword evidence="3" id="KW-0732">Signal</keyword>
<feature type="chain" id="PRO_5002866354" description="Cytochrome b5 heme-binding domain-containing protein" evidence="3">
    <location>
        <begin position="23"/>
        <end position="203"/>
    </location>
</feature>
<dbReference type="GeneID" id="7453051"/>
<feature type="signal peptide" evidence="3">
    <location>
        <begin position="1"/>
        <end position="22"/>
    </location>
</feature>
<dbReference type="STRING" id="35128.B8C8B0"/>
<name>B8C8B0_THAPS</name>
<dbReference type="InterPro" id="IPR036400">
    <property type="entry name" value="Cyt_B5-like_heme/steroid_sf"/>
</dbReference>
<dbReference type="PANTHER" id="PTHR10281:SF76">
    <property type="entry name" value="CALCUTTA CUP-RELATED"/>
    <property type="match status" value="1"/>
</dbReference>
<dbReference type="eggNOG" id="KOG1110">
    <property type="taxonomic scope" value="Eukaryota"/>
</dbReference>
<evidence type="ECO:0000256" key="3">
    <source>
        <dbReference type="SAM" id="SignalP"/>
    </source>
</evidence>